<name>A0ABV5LN33_9ACTN</name>
<evidence type="ECO:0000313" key="4">
    <source>
        <dbReference type="Proteomes" id="UP001589748"/>
    </source>
</evidence>
<dbReference type="PANTHER" id="PTHR43818">
    <property type="entry name" value="BCDNA.GH03377"/>
    <property type="match status" value="1"/>
</dbReference>
<keyword evidence="4" id="KW-1185">Reference proteome</keyword>
<keyword evidence="1" id="KW-0560">Oxidoreductase</keyword>
<accession>A0ABV5LN33</accession>
<evidence type="ECO:0000256" key="1">
    <source>
        <dbReference type="ARBA" id="ARBA00023002"/>
    </source>
</evidence>
<protein>
    <submittedName>
        <fullName evidence="3">Gfo/Idh/MocA family protein</fullName>
    </submittedName>
</protein>
<comment type="caution">
    <text evidence="3">The sequence shown here is derived from an EMBL/GenBank/DDBJ whole genome shotgun (WGS) entry which is preliminary data.</text>
</comment>
<proteinExistence type="predicted"/>
<sequence length="374" mass="38752">MSQQSPLRLGILGLGTISRAVHLPLVARSADVRLVAVADLDPVRAGELAAAYGARALNTEELLQAPDVDAVLVATPGRHAELAVAALRAGKHVLAEKPLALSLPEVVAAEAAAVAAGRVLQVGYMKVHDGAVVAARAALAEIGELRLVQVSVRHPLDAPQLAHLRLAPPGPLPESARPVVEAAEAGEAAALDTVLAAVGAGESAEADAPWRRLFRSVLCGSVVHELSVLRALGLGLPDRPDHAELLAWDGTAPPTLLVTASPAPDVRCILDWAWLPEFPGYTETVRLTGTAGEVELRMAPPYVLDTPSRLTVLSASGGGAREVRFDADGAFQRQLESFVAAVRTGDVHPDATAAGAATDLVALQGILAHLRGRS</sequence>
<dbReference type="Pfam" id="PF01408">
    <property type="entry name" value="GFO_IDH_MocA"/>
    <property type="match status" value="1"/>
</dbReference>
<evidence type="ECO:0000313" key="3">
    <source>
        <dbReference type="EMBL" id="MFB9375513.1"/>
    </source>
</evidence>
<reference evidence="3 4" key="1">
    <citation type="submission" date="2024-09" db="EMBL/GenBank/DDBJ databases">
        <authorList>
            <person name="Sun Q."/>
            <person name="Mori K."/>
        </authorList>
    </citation>
    <scope>NUCLEOTIDE SEQUENCE [LARGE SCALE GENOMIC DNA]</scope>
    <source>
        <strain evidence="3 4">TISTR 1856</strain>
    </source>
</reference>
<dbReference type="SUPFAM" id="SSF51735">
    <property type="entry name" value="NAD(P)-binding Rossmann-fold domains"/>
    <property type="match status" value="1"/>
</dbReference>
<dbReference type="PANTHER" id="PTHR43818:SF11">
    <property type="entry name" value="BCDNA.GH03377"/>
    <property type="match status" value="1"/>
</dbReference>
<feature type="domain" description="Gfo/Idh/MocA-like oxidoreductase N-terminal" evidence="2">
    <location>
        <begin position="8"/>
        <end position="124"/>
    </location>
</feature>
<dbReference type="Gene3D" id="3.30.360.10">
    <property type="entry name" value="Dihydrodipicolinate Reductase, domain 2"/>
    <property type="match status" value="2"/>
</dbReference>
<dbReference type="EMBL" id="JBHMDM010000001">
    <property type="protein sequence ID" value="MFB9375513.1"/>
    <property type="molecule type" value="Genomic_DNA"/>
</dbReference>
<evidence type="ECO:0000259" key="2">
    <source>
        <dbReference type="Pfam" id="PF01408"/>
    </source>
</evidence>
<dbReference type="InterPro" id="IPR036291">
    <property type="entry name" value="NAD(P)-bd_dom_sf"/>
</dbReference>
<dbReference type="InterPro" id="IPR000683">
    <property type="entry name" value="Gfo/Idh/MocA-like_OxRdtase_N"/>
</dbReference>
<dbReference type="Gene3D" id="3.40.50.720">
    <property type="entry name" value="NAD(P)-binding Rossmann-like Domain"/>
    <property type="match status" value="1"/>
</dbReference>
<gene>
    <name evidence="3" type="ORF">ACFFVI_00885</name>
</gene>
<dbReference type="Proteomes" id="UP001589748">
    <property type="component" value="Unassembled WGS sequence"/>
</dbReference>
<organism evidence="3 4">
    <name type="scientific">Kineococcus gynurae</name>
    <dbReference type="NCBI Taxonomy" id="452979"/>
    <lineage>
        <taxon>Bacteria</taxon>
        <taxon>Bacillati</taxon>
        <taxon>Actinomycetota</taxon>
        <taxon>Actinomycetes</taxon>
        <taxon>Kineosporiales</taxon>
        <taxon>Kineosporiaceae</taxon>
        <taxon>Kineococcus</taxon>
    </lineage>
</organism>
<dbReference type="InterPro" id="IPR050463">
    <property type="entry name" value="Gfo/Idh/MocA_oxidrdct_glycsds"/>
</dbReference>
<dbReference type="RefSeq" id="WP_380136211.1">
    <property type="nucleotide sequence ID" value="NZ_JBHLUI010000006.1"/>
</dbReference>